<dbReference type="InterPro" id="IPR015424">
    <property type="entry name" value="PyrdxlP-dep_Trfase"/>
</dbReference>
<dbReference type="InterPro" id="IPR015422">
    <property type="entry name" value="PyrdxlP-dep_Trfase_small"/>
</dbReference>
<evidence type="ECO:0000256" key="1">
    <source>
        <dbReference type="ARBA" id="ARBA00001933"/>
    </source>
</evidence>
<evidence type="ECO:0000313" key="9">
    <source>
        <dbReference type="EMBL" id="QOY37378.1"/>
    </source>
</evidence>
<evidence type="ECO:0000256" key="2">
    <source>
        <dbReference type="ARBA" id="ARBA00010447"/>
    </source>
</evidence>
<evidence type="ECO:0000313" key="10">
    <source>
        <dbReference type="Proteomes" id="UP000180175"/>
    </source>
</evidence>
<dbReference type="PIRSF" id="PIRSF005572">
    <property type="entry name" value="NifS"/>
    <property type="match status" value="1"/>
</dbReference>
<comment type="cofactor">
    <cofactor evidence="1">
        <name>pyridoxal 5'-phosphate</name>
        <dbReference type="ChEBI" id="CHEBI:597326"/>
    </cofactor>
</comment>
<keyword evidence="10" id="KW-1185">Reference proteome</keyword>
<feature type="region of interest" description="Disordered" evidence="6">
    <location>
        <begin position="227"/>
        <end position="250"/>
    </location>
</feature>
<dbReference type="EMBL" id="LQXD01000001">
    <property type="protein sequence ID" value="OIJ23451.1"/>
    <property type="molecule type" value="Genomic_DNA"/>
</dbReference>
<proteinExistence type="inferred from homology"/>
<dbReference type="Gene3D" id="3.90.1150.10">
    <property type="entry name" value="Aspartate Aminotransferase, domain 1"/>
    <property type="match status" value="1"/>
</dbReference>
<dbReference type="SUPFAM" id="SSF53383">
    <property type="entry name" value="PLP-dependent transferases"/>
    <property type="match status" value="1"/>
</dbReference>
<evidence type="ECO:0000256" key="6">
    <source>
        <dbReference type="SAM" id="MobiDB-lite"/>
    </source>
</evidence>
<reference evidence="9 10" key="2">
    <citation type="journal article" date="2017" name="Genome Announc.">
        <title>Draft Genome Sequences of Four Alkaliphilic Bacteria Belonging to the Anaerobacillus Genus.</title>
        <authorList>
            <person name="Bassil N.M."/>
            <person name="Lloyd J.R."/>
        </authorList>
    </citation>
    <scope>NUCLEOTIDE SEQUENCE [LARGE SCALE GENOMIC DNA]</scope>
    <source>
        <strain evidence="9 10">NB2006</strain>
    </source>
</reference>
<evidence type="ECO:0000256" key="4">
    <source>
        <dbReference type="ARBA" id="ARBA00022898"/>
    </source>
</evidence>
<dbReference type="AlphaFoldDB" id="A0A1S2MFI5"/>
<comment type="similarity">
    <text evidence="2">Belongs to the class-V pyridoxal-phosphate-dependent aminotransferase family. Csd subfamily.</text>
</comment>
<dbReference type="PANTHER" id="PTHR43586:SF4">
    <property type="entry name" value="ISOPENICILLIN N EPIMERASE"/>
    <property type="match status" value="1"/>
</dbReference>
<dbReference type="GO" id="GO:0031071">
    <property type="term" value="F:cysteine desulfurase activity"/>
    <property type="evidence" value="ECO:0007669"/>
    <property type="project" value="UniProtKB-EC"/>
</dbReference>
<dbReference type="Gene3D" id="3.40.640.10">
    <property type="entry name" value="Type I PLP-dependent aspartate aminotransferase-like (Major domain)"/>
    <property type="match status" value="1"/>
</dbReference>
<dbReference type="InterPro" id="IPR010969">
    <property type="entry name" value="Cys_dSase-rel_unknwn_funct"/>
</dbReference>
<feature type="domain" description="Aminotransferase class V" evidence="7">
    <location>
        <begin position="4"/>
        <end position="372"/>
    </location>
</feature>
<reference evidence="8 10" key="1">
    <citation type="submission" date="2016-10" db="EMBL/GenBank/DDBJ databases">
        <title>Draft genome sequences of four alkaliphilic bacteria belonging to the Anaerobacillus genus.</title>
        <authorList>
            <person name="Bassil N.M."/>
            <person name="Lloyd J.R."/>
        </authorList>
    </citation>
    <scope>NUCLEOTIDE SEQUENCE [LARGE SCALE GENOMIC DNA]</scope>
    <source>
        <strain evidence="8 10">NB2006</strain>
    </source>
</reference>
<reference evidence="9" key="4">
    <citation type="submission" date="2020-10" db="EMBL/GenBank/DDBJ databases">
        <authorList>
            <person name="Bassil N.M."/>
            <person name="Lloyd J.R."/>
        </authorList>
    </citation>
    <scope>NUCLEOTIDE SEQUENCE</scope>
    <source>
        <strain evidence="9">NB2006</strain>
    </source>
</reference>
<evidence type="ECO:0000313" key="8">
    <source>
        <dbReference type="EMBL" id="OIJ23451.1"/>
    </source>
</evidence>
<reference evidence="9 10" key="3">
    <citation type="journal article" date="2019" name="Int. J. Syst. Evol. Microbiol.">
        <title>Anaerobacillus isosaccharinicus sp. nov., an alkaliphilic bacterium which degrades isosaccharinic acid.</title>
        <authorList>
            <person name="Bassil N.M."/>
            <person name="Lloyd J.R."/>
        </authorList>
    </citation>
    <scope>NUCLEOTIDE SEQUENCE [LARGE SCALE GENOMIC DNA]</scope>
    <source>
        <strain evidence="9 10">NB2006</strain>
    </source>
</reference>
<dbReference type="EMBL" id="CP063356">
    <property type="protein sequence ID" value="QOY37378.1"/>
    <property type="molecule type" value="Genomic_DNA"/>
</dbReference>
<dbReference type="NCBIfam" id="TIGR01977">
    <property type="entry name" value="am_tr_V_EF2568"/>
    <property type="match status" value="1"/>
</dbReference>
<evidence type="ECO:0000256" key="3">
    <source>
        <dbReference type="ARBA" id="ARBA00012239"/>
    </source>
</evidence>
<gene>
    <name evidence="9" type="ORF">AWH56_007075</name>
    <name evidence="8" type="ORF">AWH56_00765</name>
</gene>
<dbReference type="GO" id="GO:0008483">
    <property type="term" value="F:transaminase activity"/>
    <property type="evidence" value="ECO:0007669"/>
    <property type="project" value="UniProtKB-KW"/>
</dbReference>
<dbReference type="OrthoDB" id="9804366at2"/>
<evidence type="ECO:0000259" key="7">
    <source>
        <dbReference type="Pfam" id="PF00266"/>
    </source>
</evidence>
<dbReference type="Pfam" id="PF00266">
    <property type="entry name" value="Aminotran_5"/>
    <property type="match status" value="1"/>
</dbReference>
<keyword evidence="9" id="KW-0808">Transferase</keyword>
<dbReference type="KEGG" id="aia:AWH56_007075"/>
<dbReference type="InterPro" id="IPR000192">
    <property type="entry name" value="Aminotrans_V_dom"/>
</dbReference>
<sequence>MPIIYFDQAASSFPKPDTVATAVIKAINEFGANPGRGGHQLANQAASVIYETRVKLAKLFGEKDPNNVIFCQNATHALNQGIKGLHLKQGDHVISTSYEHNSVRRPLEYLKQEKGVKVTYLKSDHNGHISREQLLTEVLPETKLIVASHGSNLTGAIFPIEMIGTVCKERGISFLVDASQTAGILPINMEEMNIDMLAFPGHKGLLGPQGTGALIVKKSIELTPLFHGGTGSHSEEKDQPLARPNRYESGTLNTPGIAGLSAGIDEVVSRGVETIFQHEWKLTKYCLEKLKNINGVTVFGPDLHVERLAVIPFIINETDVQEIAMIFDQHYQVALRGGLHCAPLAHETIGTIEGGTLRASFGLYNTIEEIDQWIDMIIEIKEGLVG</sequence>
<dbReference type="Proteomes" id="UP000180175">
    <property type="component" value="Chromosome"/>
</dbReference>
<keyword evidence="9" id="KW-0032">Aminotransferase</keyword>
<keyword evidence="4" id="KW-0663">Pyridoxal phosphate</keyword>
<organism evidence="8 10">
    <name type="scientific">Anaerobacillus isosaccharinicus</name>
    <dbReference type="NCBI Taxonomy" id="1532552"/>
    <lineage>
        <taxon>Bacteria</taxon>
        <taxon>Bacillati</taxon>
        <taxon>Bacillota</taxon>
        <taxon>Bacilli</taxon>
        <taxon>Bacillales</taxon>
        <taxon>Bacillaceae</taxon>
        <taxon>Anaerobacillus</taxon>
    </lineage>
</organism>
<dbReference type="PANTHER" id="PTHR43586">
    <property type="entry name" value="CYSTEINE DESULFURASE"/>
    <property type="match status" value="1"/>
</dbReference>
<evidence type="ECO:0000256" key="5">
    <source>
        <dbReference type="ARBA" id="ARBA00050776"/>
    </source>
</evidence>
<accession>A0A1S2MFI5</accession>
<name>A0A1S2MFI5_9BACI</name>
<dbReference type="EC" id="2.8.1.7" evidence="3"/>
<dbReference type="InterPro" id="IPR015421">
    <property type="entry name" value="PyrdxlP-dep_Trfase_major"/>
</dbReference>
<dbReference type="InterPro" id="IPR016454">
    <property type="entry name" value="Cysteine_dSase"/>
</dbReference>
<protein>
    <recommendedName>
        <fullName evidence="3">cysteine desulfurase</fullName>
        <ecNumber evidence="3">2.8.1.7</ecNumber>
    </recommendedName>
</protein>
<dbReference type="RefSeq" id="WP_071315359.1">
    <property type="nucleotide sequence ID" value="NZ_CP063356.2"/>
</dbReference>
<comment type="catalytic activity">
    <reaction evidence="5">
        <text>(sulfur carrier)-H + L-cysteine = (sulfur carrier)-SH + L-alanine</text>
        <dbReference type="Rhea" id="RHEA:43892"/>
        <dbReference type="Rhea" id="RHEA-COMP:14737"/>
        <dbReference type="Rhea" id="RHEA-COMP:14739"/>
        <dbReference type="ChEBI" id="CHEBI:29917"/>
        <dbReference type="ChEBI" id="CHEBI:35235"/>
        <dbReference type="ChEBI" id="CHEBI:57972"/>
        <dbReference type="ChEBI" id="CHEBI:64428"/>
        <dbReference type="EC" id="2.8.1.7"/>
    </reaction>
</comment>